<protein>
    <recommendedName>
        <fullName evidence="4">Gamma-glutamyltransferase</fullName>
    </recommendedName>
</protein>
<feature type="non-terminal residue" evidence="2">
    <location>
        <position position="70"/>
    </location>
</feature>
<feature type="signal peptide" evidence="1">
    <location>
        <begin position="1"/>
        <end position="28"/>
    </location>
</feature>
<evidence type="ECO:0008006" key="4">
    <source>
        <dbReference type="Google" id="ProtNLM"/>
    </source>
</evidence>
<dbReference type="VEuPathDB" id="MicrosporidiaDB:HERIO_28"/>
<keyword evidence="1" id="KW-0732">Signal</keyword>
<accession>A0A1X0QIA4</accession>
<evidence type="ECO:0000313" key="2">
    <source>
        <dbReference type="EMBL" id="ORD99425.1"/>
    </source>
</evidence>
<dbReference type="GO" id="GO:0006751">
    <property type="term" value="P:glutathione catabolic process"/>
    <property type="evidence" value="ECO:0007669"/>
    <property type="project" value="InterPro"/>
</dbReference>
<dbReference type="EMBL" id="LTAI01000199">
    <property type="protein sequence ID" value="ORD99425.1"/>
    <property type="molecule type" value="Genomic_DNA"/>
</dbReference>
<dbReference type="PANTHER" id="PTHR11686">
    <property type="entry name" value="GAMMA GLUTAMYL TRANSPEPTIDASE"/>
    <property type="match status" value="1"/>
</dbReference>
<dbReference type="VEuPathDB" id="MicrosporidiaDB:A0H76_3025"/>
<organism evidence="2 3">
    <name type="scientific">Hepatospora eriocheir</name>
    <dbReference type="NCBI Taxonomy" id="1081669"/>
    <lineage>
        <taxon>Eukaryota</taxon>
        <taxon>Fungi</taxon>
        <taxon>Fungi incertae sedis</taxon>
        <taxon>Microsporidia</taxon>
        <taxon>Hepatosporidae</taxon>
        <taxon>Hepatospora</taxon>
    </lineage>
</organism>
<evidence type="ECO:0000256" key="1">
    <source>
        <dbReference type="SAM" id="SignalP"/>
    </source>
</evidence>
<feature type="chain" id="PRO_5013094849" description="Gamma-glutamyltransferase" evidence="1">
    <location>
        <begin position="29"/>
        <end position="70"/>
    </location>
</feature>
<reference evidence="2 3" key="1">
    <citation type="journal article" date="2017" name="Environ. Microbiol.">
        <title>Decay of the glycolytic pathway and adaptation to intranuclear parasitism within Enterocytozoonidae microsporidia.</title>
        <authorList>
            <person name="Wiredu Boakye D."/>
            <person name="Jaroenlak P."/>
            <person name="Prachumwat A."/>
            <person name="Williams T.A."/>
            <person name="Bateman K.S."/>
            <person name="Itsathitphaisarn O."/>
            <person name="Sritunyalucksana K."/>
            <person name="Paszkiewicz K.H."/>
            <person name="Moore K.A."/>
            <person name="Stentiford G.D."/>
            <person name="Williams B.A."/>
        </authorList>
    </citation>
    <scope>NUCLEOTIDE SEQUENCE [LARGE SCALE GENOMIC DNA]</scope>
    <source>
        <strain evidence="3">canceri</strain>
    </source>
</reference>
<dbReference type="Proteomes" id="UP000192501">
    <property type="component" value="Unassembled WGS sequence"/>
</dbReference>
<sequence length="70" mass="7562">MNKIFWEMLNGILLVSVEMLFPLKEVQAEQIYSKMAVSSESEHASRIGLNILKKGGNAVDAAIATAIAIG</sequence>
<dbReference type="GO" id="GO:0005886">
    <property type="term" value="C:plasma membrane"/>
    <property type="evidence" value="ECO:0007669"/>
    <property type="project" value="TreeGrafter"/>
</dbReference>
<dbReference type="GO" id="GO:0036374">
    <property type="term" value="F:glutathione hydrolase activity"/>
    <property type="evidence" value="ECO:0007669"/>
    <property type="project" value="InterPro"/>
</dbReference>
<dbReference type="InterPro" id="IPR000101">
    <property type="entry name" value="GGT_peptidase"/>
</dbReference>
<evidence type="ECO:0000313" key="3">
    <source>
        <dbReference type="Proteomes" id="UP000192501"/>
    </source>
</evidence>
<dbReference type="AlphaFoldDB" id="A0A1X0QIA4"/>
<name>A0A1X0QIA4_9MICR</name>
<dbReference type="PANTHER" id="PTHR11686:SF9">
    <property type="entry name" value="RE13973P"/>
    <property type="match status" value="1"/>
</dbReference>
<comment type="caution">
    <text evidence="2">The sequence shown here is derived from an EMBL/GenBank/DDBJ whole genome shotgun (WGS) entry which is preliminary data.</text>
</comment>
<dbReference type="SUPFAM" id="SSF56235">
    <property type="entry name" value="N-terminal nucleophile aminohydrolases (Ntn hydrolases)"/>
    <property type="match status" value="1"/>
</dbReference>
<gene>
    <name evidence="2" type="ORF">A0H76_3025</name>
</gene>
<proteinExistence type="predicted"/>
<dbReference type="InterPro" id="IPR029055">
    <property type="entry name" value="Ntn_hydrolases_N"/>
</dbReference>